<dbReference type="Pfam" id="PF13155">
    <property type="entry name" value="Toprim_2"/>
    <property type="match status" value="1"/>
</dbReference>
<dbReference type="Pfam" id="PF01807">
    <property type="entry name" value="Zn_ribbon_DnaG"/>
    <property type="match status" value="1"/>
</dbReference>
<protein>
    <recommendedName>
        <fullName evidence="5">Zinc finger CHC2-type domain-containing protein</fullName>
    </recommendedName>
</protein>
<dbReference type="InterPro" id="IPR002694">
    <property type="entry name" value="Znf_CHC2"/>
</dbReference>
<dbReference type="PANTHER" id="PTHR30313:SF2">
    <property type="entry name" value="DNA PRIMASE"/>
    <property type="match status" value="1"/>
</dbReference>
<sequence length="586" mass="69170">MKVEKENMGTKEEEKIKKLKSFLEEYLNLKGVNTNKFMRCFSETHEDKHPSMSFYRRANVCKCFACGKTYNIFELVGQEYGLKTFKEQVEKAEELYNNRGLIKDINVIYSQKGTSAELDYAREKKVEKELIDTYGEKVFYFYECKKRMENCDYLERRGISKKVIDYHNIGYDPNFKEGKMKFPMQVIIFPTSKSSYTARNINEKSNFRYIKVGEASMFNYWELEKNKKVPFYIVEGEIDALSLAEVNRKAISLGSITDINIFVNRLEKDKPENKFYLMLDSDVRGQEAQKELYVALNKIGINCVSTNILENFKDVNEFLMKDKENLIKKLDELEKVENINIKEKRGINMENDLKILNFIKERIEANTDGINYTTISQDKIRETLRMSKEEFKDGMATLFYSKKIFFHREKEEKINSSNGTISLVDKKVRLFIDEKAFKDFSNEWAEHEKEKDEKNKKTELAEIKEKDKKVKKLSENAQKIYNKIKEINKEDKVFGKVNDIRKELDIEFKDMQSALKELTSNKISYARFVSYKDKNTEEIKNDYVITNSKKVFAILSEKEAIKEKMFKSDENSVSQKVKKKNTEIER</sequence>
<dbReference type="GO" id="GO:0003899">
    <property type="term" value="F:DNA-directed RNA polymerase activity"/>
    <property type="evidence" value="ECO:0007669"/>
    <property type="project" value="InterPro"/>
</dbReference>
<evidence type="ECO:0000256" key="4">
    <source>
        <dbReference type="SAM" id="Coils"/>
    </source>
</evidence>
<feature type="domain" description="Zinc finger CHC2-type" evidence="5">
    <location>
        <begin position="45"/>
        <end position="93"/>
    </location>
</feature>
<dbReference type="GO" id="GO:0005737">
    <property type="term" value="C:cytoplasm"/>
    <property type="evidence" value="ECO:0007669"/>
    <property type="project" value="TreeGrafter"/>
</dbReference>
<accession>A0A241Q0X1</accession>
<dbReference type="Gene3D" id="3.40.1360.10">
    <property type="match status" value="1"/>
</dbReference>
<evidence type="ECO:0000256" key="1">
    <source>
        <dbReference type="ARBA" id="ARBA00022723"/>
    </source>
</evidence>
<dbReference type="SUPFAM" id="SSF57783">
    <property type="entry name" value="Zinc beta-ribbon"/>
    <property type="match status" value="1"/>
</dbReference>
<proteinExistence type="predicted"/>
<dbReference type="SUPFAM" id="SSF56731">
    <property type="entry name" value="DNA primase core"/>
    <property type="match status" value="1"/>
</dbReference>
<evidence type="ECO:0000313" key="6">
    <source>
        <dbReference type="EMBL" id="ASG28367.1"/>
    </source>
</evidence>
<evidence type="ECO:0000259" key="5">
    <source>
        <dbReference type="SMART" id="SM00400"/>
    </source>
</evidence>
<evidence type="ECO:0000256" key="2">
    <source>
        <dbReference type="ARBA" id="ARBA00022771"/>
    </source>
</evidence>
<dbReference type="Proteomes" id="UP000197638">
    <property type="component" value="Chromosome"/>
</dbReference>
<feature type="coiled-coil region" evidence="4">
    <location>
        <begin position="309"/>
        <end position="336"/>
    </location>
</feature>
<dbReference type="RefSeq" id="WP_080679963.1">
    <property type="nucleotide sequence ID" value="NZ_CP022123.1"/>
</dbReference>
<dbReference type="GO" id="GO:0006269">
    <property type="term" value="P:DNA replication, synthesis of primer"/>
    <property type="evidence" value="ECO:0007669"/>
    <property type="project" value="TreeGrafter"/>
</dbReference>
<name>A0A241Q0X1_FUSNP</name>
<reference evidence="6 7" key="1">
    <citation type="submission" date="2017-06" db="EMBL/GenBank/DDBJ databases">
        <title>Genome sequencing of Fusobacterium nucleatum subsp. polymorphum KCOM 1275 (=ChDC F310).</title>
        <authorList>
            <person name="Kook J.-K."/>
            <person name="Park S.-N."/>
            <person name="Lim Y.K."/>
            <person name="Roh H."/>
        </authorList>
    </citation>
    <scope>NUCLEOTIDE SEQUENCE [LARGE SCALE GENOMIC DNA]</scope>
    <source>
        <strain evidence="6 7">KCOM 1275</strain>
    </source>
</reference>
<dbReference type="InterPro" id="IPR050219">
    <property type="entry name" value="DnaG_primase"/>
</dbReference>
<evidence type="ECO:0000313" key="7">
    <source>
        <dbReference type="Proteomes" id="UP000197638"/>
    </source>
</evidence>
<dbReference type="GO" id="GO:0008270">
    <property type="term" value="F:zinc ion binding"/>
    <property type="evidence" value="ECO:0007669"/>
    <property type="project" value="UniProtKB-KW"/>
</dbReference>
<gene>
    <name evidence="6" type="ORF">CBG61_05115</name>
</gene>
<keyword evidence="2" id="KW-0863">Zinc-finger</keyword>
<organism evidence="6 7">
    <name type="scientific">Fusobacterium nucleatum subsp. polymorphum</name>
    <name type="common">Fusobacterium polymorphum</name>
    <dbReference type="NCBI Taxonomy" id="76857"/>
    <lineage>
        <taxon>Bacteria</taxon>
        <taxon>Fusobacteriati</taxon>
        <taxon>Fusobacteriota</taxon>
        <taxon>Fusobacteriia</taxon>
        <taxon>Fusobacteriales</taxon>
        <taxon>Fusobacteriaceae</taxon>
        <taxon>Fusobacterium</taxon>
    </lineage>
</organism>
<evidence type="ECO:0000256" key="3">
    <source>
        <dbReference type="ARBA" id="ARBA00022833"/>
    </source>
</evidence>
<dbReference type="AlphaFoldDB" id="A0A241Q0X1"/>
<dbReference type="InterPro" id="IPR034154">
    <property type="entry name" value="TOPRIM_DnaG/twinkle"/>
</dbReference>
<keyword evidence="1" id="KW-0479">Metal-binding</keyword>
<dbReference type="EMBL" id="CP022123">
    <property type="protein sequence ID" value="ASG28367.1"/>
    <property type="molecule type" value="Genomic_DNA"/>
</dbReference>
<dbReference type="SMART" id="SM00400">
    <property type="entry name" value="ZnF_CHCC"/>
    <property type="match status" value="1"/>
</dbReference>
<keyword evidence="4" id="KW-0175">Coiled coil</keyword>
<dbReference type="PANTHER" id="PTHR30313">
    <property type="entry name" value="DNA PRIMASE"/>
    <property type="match status" value="1"/>
</dbReference>
<feature type="coiled-coil region" evidence="4">
    <location>
        <begin position="456"/>
        <end position="521"/>
    </location>
</feature>
<dbReference type="GO" id="GO:0003677">
    <property type="term" value="F:DNA binding"/>
    <property type="evidence" value="ECO:0007669"/>
    <property type="project" value="InterPro"/>
</dbReference>
<keyword evidence="3" id="KW-0862">Zinc</keyword>
<dbReference type="InterPro" id="IPR036977">
    <property type="entry name" value="DNA_primase_Znf_CHC2"/>
</dbReference>
<dbReference type="CDD" id="cd01029">
    <property type="entry name" value="TOPRIM_primases"/>
    <property type="match status" value="1"/>
</dbReference>
<dbReference type="Gene3D" id="3.90.580.10">
    <property type="entry name" value="Zinc finger, CHC2-type domain"/>
    <property type="match status" value="1"/>
</dbReference>